<dbReference type="Proteomes" id="UP000005714">
    <property type="component" value="Unassembled WGS sequence"/>
</dbReference>
<comment type="caution">
    <text evidence="3">The sequence shown here is derived from an EMBL/GenBank/DDBJ whole genome shotgun (WGS) entry which is preliminary data.</text>
</comment>
<evidence type="ECO:0000313" key="4">
    <source>
        <dbReference type="Proteomes" id="UP000005714"/>
    </source>
</evidence>
<dbReference type="STRING" id="585530.HMPREF0183_1545"/>
<evidence type="ECO:0000313" key="3">
    <source>
        <dbReference type="EMBL" id="EFG47281.1"/>
    </source>
</evidence>
<evidence type="ECO:0000256" key="2">
    <source>
        <dbReference type="SAM" id="SignalP"/>
    </source>
</evidence>
<dbReference type="RefSeq" id="WP_005884609.1">
    <property type="nucleotide sequence ID" value="NZ_ADNU01000043.1"/>
</dbReference>
<protein>
    <recommendedName>
        <fullName evidence="5">Lipoprotein</fullName>
    </recommendedName>
</protein>
<dbReference type="OrthoDB" id="9827397at2"/>
<feature type="signal peptide" evidence="2">
    <location>
        <begin position="1"/>
        <end position="20"/>
    </location>
</feature>
<sequence>MKLTPHRALLAVTSACLALALASCGGGDEQPSNPNPAKKPLATSAPPAPEPNGDEADPEAYRGTVAGTENAYYFSNADRSYSCTIGETFVGCNSKNLPDDVPELKNTYGQKEKANSVAMDYGKAAKFQATSNPTYTYLATEHAPEGGQELPAGVKLTAHDTTCTVTDDGGVSCTHKDHGFTVTPKKADLH</sequence>
<feature type="region of interest" description="Disordered" evidence="1">
    <location>
        <begin position="27"/>
        <end position="60"/>
    </location>
</feature>
<keyword evidence="2" id="KW-0732">Signal</keyword>
<dbReference type="PROSITE" id="PS51257">
    <property type="entry name" value="PROKAR_LIPOPROTEIN"/>
    <property type="match status" value="1"/>
</dbReference>
<reference evidence="3 4" key="1">
    <citation type="submission" date="2010-04" db="EMBL/GenBank/DDBJ databases">
        <authorList>
            <person name="Qin X."/>
            <person name="Bachman B."/>
            <person name="Battles P."/>
            <person name="Bell A."/>
            <person name="Bess C."/>
            <person name="Bickham C."/>
            <person name="Chaboub L."/>
            <person name="Chen D."/>
            <person name="Coyle M."/>
            <person name="Deiros D.R."/>
            <person name="Dinh H."/>
            <person name="Forbes L."/>
            <person name="Fowler G."/>
            <person name="Francisco L."/>
            <person name="Fu Q."/>
            <person name="Gubbala S."/>
            <person name="Hale W."/>
            <person name="Han Y."/>
            <person name="Hemphill L."/>
            <person name="Highlander S.K."/>
            <person name="Hirani K."/>
            <person name="Hogues M."/>
            <person name="Jackson L."/>
            <person name="Jakkamsetti A."/>
            <person name="Javaid M."/>
            <person name="Jiang H."/>
            <person name="Korchina V."/>
            <person name="Kovar C."/>
            <person name="Lara F."/>
            <person name="Lee S."/>
            <person name="Mata R."/>
            <person name="Mathew T."/>
            <person name="Moen C."/>
            <person name="Morales K."/>
            <person name="Munidasa M."/>
            <person name="Nazareth L."/>
            <person name="Ngo R."/>
            <person name="Nguyen L."/>
            <person name="Okwuonu G."/>
            <person name="Ongeri F."/>
            <person name="Patil S."/>
            <person name="Petrosino J."/>
            <person name="Pham C."/>
            <person name="Pham P."/>
            <person name="Pu L.-L."/>
            <person name="Puazo M."/>
            <person name="Raj R."/>
            <person name="Reid J."/>
            <person name="Rouhana J."/>
            <person name="Saada N."/>
            <person name="Shang Y."/>
            <person name="Simmons D."/>
            <person name="Thornton R."/>
            <person name="Warren J."/>
            <person name="Weissenberger G."/>
            <person name="Zhang J."/>
            <person name="Zhang L."/>
            <person name="Zhou C."/>
            <person name="Zhu D."/>
            <person name="Muzny D."/>
            <person name="Worley K."/>
            <person name="Gibbs R."/>
        </authorList>
    </citation>
    <scope>NUCLEOTIDE SEQUENCE [LARGE SCALE GENOMIC DNA]</scope>
    <source>
        <strain evidence="3 4">ATCC 49030</strain>
    </source>
</reference>
<dbReference type="eggNOG" id="ENOG5031XB5">
    <property type="taxonomic scope" value="Bacteria"/>
</dbReference>
<evidence type="ECO:0000256" key="1">
    <source>
        <dbReference type="SAM" id="MobiDB-lite"/>
    </source>
</evidence>
<accession>D4YNN5</accession>
<keyword evidence="4" id="KW-1185">Reference proteome</keyword>
<dbReference type="AlphaFoldDB" id="D4YNN5"/>
<dbReference type="EMBL" id="ADNU01000043">
    <property type="protein sequence ID" value="EFG47281.1"/>
    <property type="molecule type" value="Genomic_DNA"/>
</dbReference>
<organism evidence="3 4">
    <name type="scientific">Brevibacterium mcbrellneri ATCC 49030</name>
    <dbReference type="NCBI Taxonomy" id="585530"/>
    <lineage>
        <taxon>Bacteria</taxon>
        <taxon>Bacillati</taxon>
        <taxon>Actinomycetota</taxon>
        <taxon>Actinomycetes</taxon>
        <taxon>Micrococcales</taxon>
        <taxon>Brevibacteriaceae</taxon>
        <taxon>Brevibacterium</taxon>
    </lineage>
</organism>
<evidence type="ECO:0008006" key="5">
    <source>
        <dbReference type="Google" id="ProtNLM"/>
    </source>
</evidence>
<name>D4YNN5_9MICO</name>
<gene>
    <name evidence="3" type="ORF">HMPREF0183_1545</name>
</gene>
<proteinExistence type="predicted"/>
<feature type="chain" id="PRO_5039394032" description="Lipoprotein" evidence="2">
    <location>
        <begin position="21"/>
        <end position="190"/>
    </location>
</feature>